<keyword evidence="6" id="KW-0472">Membrane</keyword>
<dbReference type="SUPFAM" id="SSF51306">
    <property type="entry name" value="LexA/Signal peptidase"/>
    <property type="match status" value="1"/>
</dbReference>
<reference evidence="8 9" key="1">
    <citation type="submission" date="2020-08" db="EMBL/GenBank/DDBJ databases">
        <title>Genome public.</title>
        <authorList>
            <person name="Liu C."/>
            <person name="Sun Q."/>
        </authorList>
    </citation>
    <scope>NUCLEOTIDE SEQUENCE [LARGE SCALE GENOMIC DNA]</scope>
    <source>
        <strain evidence="8 9">M29</strain>
    </source>
</reference>
<evidence type="ECO:0000256" key="4">
    <source>
        <dbReference type="ARBA" id="ARBA00013208"/>
    </source>
</evidence>
<name>A0ABR7IF86_9FIRM</name>
<evidence type="ECO:0000256" key="6">
    <source>
        <dbReference type="RuleBase" id="RU362042"/>
    </source>
</evidence>
<dbReference type="Gene3D" id="2.10.109.10">
    <property type="entry name" value="Umud Fragment, subunit A"/>
    <property type="match status" value="1"/>
</dbReference>
<comment type="subcellular location">
    <subcellularLocation>
        <location evidence="2">Cell membrane</location>
        <topology evidence="2">Single-pass type II membrane protein</topology>
    </subcellularLocation>
    <subcellularLocation>
        <location evidence="6">Membrane</location>
        <topology evidence="6">Single-pass type II membrane protein</topology>
    </subcellularLocation>
</comment>
<dbReference type="PROSITE" id="PS00760">
    <property type="entry name" value="SPASE_I_2"/>
    <property type="match status" value="1"/>
</dbReference>
<keyword evidence="6" id="KW-0812">Transmembrane</keyword>
<keyword evidence="9" id="KW-1185">Reference proteome</keyword>
<dbReference type="NCBIfam" id="TIGR02227">
    <property type="entry name" value="sigpep_I_bact"/>
    <property type="match status" value="1"/>
</dbReference>
<dbReference type="InterPro" id="IPR019533">
    <property type="entry name" value="Peptidase_S26"/>
</dbReference>
<accession>A0ABR7IF86</accession>
<dbReference type="InterPro" id="IPR036286">
    <property type="entry name" value="LexA/Signal_pep-like_sf"/>
</dbReference>
<proteinExistence type="inferred from homology"/>
<keyword evidence="6" id="KW-1133">Transmembrane helix</keyword>
<keyword evidence="6" id="KW-0645">Protease</keyword>
<evidence type="ECO:0000313" key="8">
    <source>
        <dbReference type="EMBL" id="MBC5778662.1"/>
    </source>
</evidence>
<dbReference type="EC" id="3.4.21.89" evidence="4 6"/>
<dbReference type="PRINTS" id="PR00727">
    <property type="entry name" value="LEADERPTASE"/>
</dbReference>
<keyword evidence="5 6" id="KW-0378">Hydrolase</keyword>
<protein>
    <recommendedName>
        <fullName evidence="4 6">Signal peptidase I</fullName>
        <ecNumber evidence="4 6">3.4.21.89</ecNumber>
    </recommendedName>
</protein>
<dbReference type="Pfam" id="PF10502">
    <property type="entry name" value="Peptidase_S26"/>
    <property type="match status" value="1"/>
</dbReference>
<dbReference type="CDD" id="cd06530">
    <property type="entry name" value="S26_SPase_I"/>
    <property type="match status" value="1"/>
</dbReference>
<evidence type="ECO:0000256" key="1">
    <source>
        <dbReference type="ARBA" id="ARBA00000677"/>
    </source>
</evidence>
<comment type="similarity">
    <text evidence="3 6">Belongs to the peptidase S26 family.</text>
</comment>
<dbReference type="InterPro" id="IPR019758">
    <property type="entry name" value="Pept_S26A_signal_pept_1_CS"/>
</dbReference>
<dbReference type="RefSeq" id="WP_186994207.1">
    <property type="nucleotide sequence ID" value="NZ_JACOQG010000003.1"/>
</dbReference>
<evidence type="ECO:0000256" key="2">
    <source>
        <dbReference type="ARBA" id="ARBA00004401"/>
    </source>
</evidence>
<dbReference type="Proteomes" id="UP000649826">
    <property type="component" value="Unassembled WGS sequence"/>
</dbReference>
<dbReference type="PANTHER" id="PTHR43390">
    <property type="entry name" value="SIGNAL PEPTIDASE I"/>
    <property type="match status" value="1"/>
</dbReference>
<dbReference type="InterPro" id="IPR000223">
    <property type="entry name" value="Pept_S26A_signal_pept_1"/>
</dbReference>
<feature type="domain" description="Peptidase S26" evidence="7">
    <location>
        <begin position="8"/>
        <end position="179"/>
    </location>
</feature>
<gene>
    <name evidence="8" type="primary">lepB</name>
    <name evidence="8" type="ORF">H8Z82_03110</name>
</gene>
<sequence>MKIWKLVWEYARMIILVVVIVTVVNNVVLINAKIPSPSMEKTIMTGDRIFGFRLAYGINIDFFGHNYTKKFRDPERFDIVIFKYPDDESKLYIKRVIGLPGEKVQILDGKVYINDSRTPLDDSFVPETPKGDFGPYQVPENSYFVLGDNRNHSKDSRLWKTSNYVTWDELVGKAFFRYYPSLKVLGKPAEKNT</sequence>
<evidence type="ECO:0000256" key="3">
    <source>
        <dbReference type="ARBA" id="ARBA00009370"/>
    </source>
</evidence>
<evidence type="ECO:0000259" key="7">
    <source>
        <dbReference type="Pfam" id="PF10502"/>
    </source>
</evidence>
<comment type="caution">
    <text evidence="8">The sequence shown here is derived from an EMBL/GenBank/DDBJ whole genome shotgun (WGS) entry which is preliminary data.</text>
</comment>
<evidence type="ECO:0000256" key="5">
    <source>
        <dbReference type="ARBA" id="ARBA00022801"/>
    </source>
</evidence>
<dbReference type="GO" id="GO:0009003">
    <property type="term" value="F:signal peptidase activity"/>
    <property type="evidence" value="ECO:0007669"/>
    <property type="project" value="UniProtKB-EC"/>
</dbReference>
<dbReference type="EMBL" id="JACOQG010000003">
    <property type="protein sequence ID" value="MBC5778662.1"/>
    <property type="molecule type" value="Genomic_DNA"/>
</dbReference>
<organism evidence="8 9">
    <name type="scientific">Blautia difficilis</name>
    <dbReference type="NCBI Taxonomy" id="2763027"/>
    <lineage>
        <taxon>Bacteria</taxon>
        <taxon>Bacillati</taxon>
        <taxon>Bacillota</taxon>
        <taxon>Clostridia</taxon>
        <taxon>Lachnospirales</taxon>
        <taxon>Lachnospiraceae</taxon>
        <taxon>Blautia</taxon>
    </lineage>
</organism>
<dbReference type="PROSITE" id="PS00761">
    <property type="entry name" value="SPASE_I_3"/>
    <property type="match status" value="1"/>
</dbReference>
<dbReference type="PANTHER" id="PTHR43390:SF1">
    <property type="entry name" value="CHLOROPLAST PROCESSING PEPTIDASE"/>
    <property type="match status" value="1"/>
</dbReference>
<dbReference type="InterPro" id="IPR019757">
    <property type="entry name" value="Pept_S26A_signal_pept_1_Lys-AS"/>
</dbReference>
<feature type="transmembrane region" description="Helical" evidence="6">
    <location>
        <begin position="12"/>
        <end position="32"/>
    </location>
</feature>
<evidence type="ECO:0000313" key="9">
    <source>
        <dbReference type="Proteomes" id="UP000649826"/>
    </source>
</evidence>
<comment type="catalytic activity">
    <reaction evidence="1 6">
        <text>Cleavage of hydrophobic, N-terminal signal or leader sequences from secreted and periplasmic proteins.</text>
        <dbReference type="EC" id="3.4.21.89"/>
    </reaction>
</comment>